<proteinExistence type="predicted"/>
<feature type="domain" description="DUF4367" evidence="2">
    <location>
        <begin position="208"/>
        <end position="314"/>
    </location>
</feature>
<dbReference type="Proteomes" id="UP000442469">
    <property type="component" value="Unassembled WGS sequence"/>
</dbReference>
<evidence type="ECO:0000313" key="6">
    <source>
        <dbReference type="Proteomes" id="UP000442469"/>
    </source>
</evidence>
<reference evidence="4 6" key="2">
    <citation type="submission" date="2019-11" db="EMBL/GenBank/DDBJ databases">
        <title>Draft genome sequences of five Paenibacillus species of dairy origin.</title>
        <authorList>
            <person name="Olajide A.M."/>
            <person name="Chen S."/>
            <person name="Lapointe G."/>
        </authorList>
    </citation>
    <scope>NUCLEOTIDE SEQUENCE [LARGE SCALE GENOMIC DNA]</scope>
    <source>
        <strain evidence="4 6">3CT49</strain>
    </source>
</reference>
<dbReference type="AlphaFoldDB" id="A0A090ZB83"/>
<dbReference type="InterPro" id="IPR025377">
    <property type="entry name" value="DUF4367"/>
</dbReference>
<keyword evidence="5" id="KW-1185">Reference proteome</keyword>
<gene>
    <name evidence="3" type="ORF">DJ90_5917</name>
    <name evidence="4" type="ORF">GNQ08_27715</name>
</gene>
<keyword evidence="1" id="KW-1133">Transmembrane helix</keyword>
<comment type="caution">
    <text evidence="3">The sequence shown here is derived from an EMBL/GenBank/DDBJ whole genome shotgun (WGS) entry which is preliminary data.</text>
</comment>
<dbReference type="Pfam" id="PF14285">
    <property type="entry name" value="DUF4367"/>
    <property type="match status" value="1"/>
</dbReference>
<dbReference type="EMBL" id="WNZZ01000036">
    <property type="protein sequence ID" value="MUG26154.1"/>
    <property type="molecule type" value="Genomic_DNA"/>
</dbReference>
<evidence type="ECO:0000313" key="3">
    <source>
        <dbReference type="EMBL" id="KFN07480.1"/>
    </source>
</evidence>
<protein>
    <submittedName>
        <fullName evidence="4">DUF4367 domain-containing protein</fullName>
    </submittedName>
</protein>
<evidence type="ECO:0000313" key="5">
    <source>
        <dbReference type="Proteomes" id="UP000029278"/>
    </source>
</evidence>
<sequence length="317" mass="36266">MISDKDQDLKQLFREVQLPEVDLTPKVMSKLRAEKKTKAQLIGKRKVGLLVMAGMLLAASTAFAASNYYYALKSKHGDIVWEEKILDKSSPEYKKPSMDEQLRSLNSTGLSNDLLKDGEAAIFYVLENNPDHEIDIEWKRVPFHDLTELRSRMAGQPVKLFDRFEGDYKFAHATVSFYPALYENPLTDKEEAEIADKLRKQAEESGKGYAMMPIELSKNYWIIMSSYQRNGKTGILVTISKTPGKQTVMLPEEDKDNPRETLEVKGIKMLYTEFATGRNIQWVYDIPGSKEAVHYMIETGLQMNKDQLIELAESYLD</sequence>
<keyword evidence="1" id="KW-0812">Transmembrane</keyword>
<dbReference type="STRING" id="44252.DJ90_5917"/>
<dbReference type="HOGENOM" id="CLU_902668_0_0_9"/>
<dbReference type="GeneID" id="77009670"/>
<dbReference type="OrthoDB" id="2644333at2"/>
<name>A0A090ZB83_PAEMA</name>
<evidence type="ECO:0000256" key="1">
    <source>
        <dbReference type="SAM" id="Phobius"/>
    </source>
</evidence>
<dbReference type="RefSeq" id="WP_036626377.1">
    <property type="nucleotide sequence ID" value="NZ_BGML01000022.1"/>
</dbReference>
<dbReference type="EMBL" id="JMQA01000034">
    <property type="protein sequence ID" value="KFN07480.1"/>
    <property type="molecule type" value="Genomic_DNA"/>
</dbReference>
<organism evidence="3 5">
    <name type="scientific">Paenibacillus macerans</name>
    <name type="common">Bacillus macerans</name>
    <dbReference type="NCBI Taxonomy" id="44252"/>
    <lineage>
        <taxon>Bacteria</taxon>
        <taxon>Bacillati</taxon>
        <taxon>Bacillota</taxon>
        <taxon>Bacilli</taxon>
        <taxon>Bacillales</taxon>
        <taxon>Paenibacillaceae</taxon>
        <taxon>Paenibacillus</taxon>
    </lineage>
</organism>
<dbReference type="Proteomes" id="UP000029278">
    <property type="component" value="Unassembled WGS sequence"/>
</dbReference>
<evidence type="ECO:0000259" key="2">
    <source>
        <dbReference type="Pfam" id="PF14285"/>
    </source>
</evidence>
<reference evidence="3 5" key="1">
    <citation type="submission" date="2014-04" db="EMBL/GenBank/DDBJ databases">
        <authorList>
            <person name="Bishop-Lilly K.A."/>
            <person name="Broomall S.M."/>
            <person name="Chain P.S."/>
            <person name="Chertkov O."/>
            <person name="Coyne S.R."/>
            <person name="Daligault H.E."/>
            <person name="Davenport K.W."/>
            <person name="Erkkila T."/>
            <person name="Frey K.G."/>
            <person name="Gibbons H.S."/>
            <person name="Gu W."/>
            <person name="Jaissle J."/>
            <person name="Johnson S.L."/>
            <person name="Koroleva G.I."/>
            <person name="Ladner J.T."/>
            <person name="Lo C.-C."/>
            <person name="Minogue T.D."/>
            <person name="Munk C."/>
            <person name="Palacios G.F."/>
            <person name="Redden C.L."/>
            <person name="Rosenzweig C.N."/>
            <person name="Scholz M.B."/>
            <person name="Teshima H."/>
            <person name="Xu Y."/>
        </authorList>
    </citation>
    <scope>NUCLEOTIDE SEQUENCE [LARGE SCALE GENOMIC DNA]</scope>
    <source>
        <strain evidence="3 5">8244</strain>
    </source>
</reference>
<evidence type="ECO:0000313" key="4">
    <source>
        <dbReference type="EMBL" id="MUG26154.1"/>
    </source>
</evidence>
<accession>A0A090ZB83</accession>
<feature type="transmembrane region" description="Helical" evidence="1">
    <location>
        <begin position="47"/>
        <end position="70"/>
    </location>
</feature>
<dbReference type="PATRIC" id="fig|44252.3.peg.3851"/>
<keyword evidence="1" id="KW-0472">Membrane</keyword>